<accession>A0A8J8FEC5</accession>
<dbReference type="PANTHER" id="PTHR40112:SF1">
    <property type="entry name" value="H2HPP ISOMERASE"/>
    <property type="match status" value="1"/>
</dbReference>
<reference evidence="2" key="1">
    <citation type="submission" date="2019-10" db="EMBL/GenBank/DDBJ databases">
        <title>Draft genome sequence of Panacibacter sp. KCS-6.</title>
        <authorList>
            <person name="Yim K.J."/>
        </authorList>
    </citation>
    <scope>NUCLEOTIDE SEQUENCE</scope>
    <source>
        <strain evidence="2">KCS-6</strain>
    </source>
</reference>
<dbReference type="RefSeq" id="WP_171607091.1">
    <property type="nucleotide sequence ID" value="NZ_WHPF01000004.1"/>
</dbReference>
<name>A0A8J8FEC5_9BACT</name>
<sequence>MTNEYFKLLADIPAKEIFPGFLGRMIHTQQLTIAYWDVTAGSEVPLHHHIHEQMATVLEGEFELEVNGISQIMLPGMVAVIPSSIPHRGVAITNCKLMDVFTPVREDYKNR</sequence>
<keyword evidence="3" id="KW-1185">Reference proteome</keyword>
<dbReference type="InterPro" id="IPR014710">
    <property type="entry name" value="RmlC-like_jellyroll"/>
</dbReference>
<dbReference type="EMBL" id="WHPF01000004">
    <property type="protein sequence ID" value="NNV55163.1"/>
    <property type="molecule type" value="Genomic_DNA"/>
</dbReference>
<evidence type="ECO:0000313" key="3">
    <source>
        <dbReference type="Proteomes" id="UP000598971"/>
    </source>
</evidence>
<gene>
    <name evidence="2" type="ORF">GD597_06815</name>
</gene>
<feature type="domain" description="Cupin type-2" evidence="1">
    <location>
        <begin position="35"/>
        <end position="101"/>
    </location>
</feature>
<dbReference type="Pfam" id="PF07883">
    <property type="entry name" value="Cupin_2"/>
    <property type="match status" value="1"/>
</dbReference>
<dbReference type="Gene3D" id="2.60.120.10">
    <property type="entry name" value="Jelly Rolls"/>
    <property type="match status" value="1"/>
</dbReference>
<dbReference type="PANTHER" id="PTHR40112">
    <property type="entry name" value="H2HPP ISOMERASE"/>
    <property type="match status" value="1"/>
</dbReference>
<protein>
    <submittedName>
        <fullName evidence="2">Cupin domain-containing protein</fullName>
    </submittedName>
</protein>
<dbReference type="InterPro" id="IPR013096">
    <property type="entry name" value="Cupin_2"/>
</dbReference>
<dbReference type="AlphaFoldDB" id="A0A8J8FEC5"/>
<dbReference type="InterPro" id="IPR052535">
    <property type="entry name" value="Bacilysin_H2HPP_isomerase"/>
</dbReference>
<dbReference type="Proteomes" id="UP000598971">
    <property type="component" value="Unassembled WGS sequence"/>
</dbReference>
<dbReference type="InterPro" id="IPR011051">
    <property type="entry name" value="RmlC_Cupin_sf"/>
</dbReference>
<evidence type="ECO:0000259" key="1">
    <source>
        <dbReference type="Pfam" id="PF07883"/>
    </source>
</evidence>
<comment type="caution">
    <text evidence="2">The sequence shown here is derived from an EMBL/GenBank/DDBJ whole genome shotgun (WGS) entry which is preliminary data.</text>
</comment>
<dbReference type="SUPFAM" id="SSF51182">
    <property type="entry name" value="RmlC-like cupins"/>
    <property type="match status" value="1"/>
</dbReference>
<organism evidence="2 3">
    <name type="scientific">Limnovirga soli</name>
    <dbReference type="NCBI Taxonomy" id="2656915"/>
    <lineage>
        <taxon>Bacteria</taxon>
        <taxon>Pseudomonadati</taxon>
        <taxon>Bacteroidota</taxon>
        <taxon>Chitinophagia</taxon>
        <taxon>Chitinophagales</taxon>
        <taxon>Chitinophagaceae</taxon>
        <taxon>Limnovirga</taxon>
    </lineage>
</organism>
<dbReference type="CDD" id="cd02238">
    <property type="entry name" value="cupin_KdgF"/>
    <property type="match status" value="1"/>
</dbReference>
<proteinExistence type="predicted"/>
<evidence type="ECO:0000313" key="2">
    <source>
        <dbReference type="EMBL" id="NNV55163.1"/>
    </source>
</evidence>